<dbReference type="InterPro" id="IPR014729">
    <property type="entry name" value="Rossmann-like_a/b/a_fold"/>
</dbReference>
<comment type="caution">
    <text evidence="3">The sequence shown here is derived from an EMBL/GenBank/DDBJ whole genome shotgun (WGS) entry which is preliminary data.</text>
</comment>
<dbReference type="AlphaFoldDB" id="A0A6A8GKT7"/>
<feature type="domain" description="UspA" evidence="2">
    <location>
        <begin position="1"/>
        <end position="137"/>
    </location>
</feature>
<sequence>MYERILFPVDETTESSAILHHASEIAHWSDGMVQLLYVANTARDSVTLVDNEVVDALERQGENTVAEAGKILDTLGVEYGTDVVQGNPAPTIAEYAQKYSYDLVVMPTHARHGITRRLLGSVTEKVVRLSEVPVLTARMVDDDELSFPYDEILVPTDGSQSAKPAAKHGLDLAAALDATVHVLSVVDDSSLGPDVRSMMSGDEYEQAATDAIESVASDARGLGVSNVVEHVEHGDPSDQILTFVEEHDVDAVVMGTTGRSGVDRILLGSVAEKTVRNAPVPVITVAPDDDQ</sequence>
<dbReference type="Pfam" id="PF00582">
    <property type="entry name" value="Usp"/>
    <property type="match status" value="2"/>
</dbReference>
<evidence type="ECO:0000313" key="3">
    <source>
        <dbReference type="EMBL" id="MRX23656.1"/>
    </source>
</evidence>
<organism evidence="3 4">
    <name type="scientific">Haloferax litoreum</name>
    <dbReference type="NCBI Taxonomy" id="2666140"/>
    <lineage>
        <taxon>Archaea</taxon>
        <taxon>Methanobacteriati</taxon>
        <taxon>Methanobacteriota</taxon>
        <taxon>Stenosarchaea group</taxon>
        <taxon>Halobacteria</taxon>
        <taxon>Halobacteriales</taxon>
        <taxon>Haloferacaceae</taxon>
        <taxon>Haloferax</taxon>
    </lineage>
</organism>
<protein>
    <submittedName>
        <fullName evidence="3">Universal stress protein</fullName>
    </submittedName>
</protein>
<dbReference type="Gene3D" id="3.40.50.620">
    <property type="entry name" value="HUPs"/>
    <property type="match status" value="2"/>
</dbReference>
<dbReference type="InterPro" id="IPR006016">
    <property type="entry name" value="UspA"/>
</dbReference>
<feature type="domain" description="UspA" evidence="2">
    <location>
        <begin position="149"/>
        <end position="285"/>
    </location>
</feature>
<name>A0A6A8GKT7_9EURY</name>
<proteinExistence type="inferred from homology"/>
<dbReference type="PANTHER" id="PTHR46268">
    <property type="entry name" value="STRESS RESPONSE PROTEIN NHAX"/>
    <property type="match status" value="1"/>
</dbReference>
<dbReference type="PRINTS" id="PR01438">
    <property type="entry name" value="UNVRSLSTRESS"/>
</dbReference>
<dbReference type="SUPFAM" id="SSF52402">
    <property type="entry name" value="Adenine nucleotide alpha hydrolases-like"/>
    <property type="match status" value="2"/>
</dbReference>
<accession>A0A6A8GKT7</accession>
<dbReference type="PANTHER" id="PTHR46268:SF6">
    <property type="entry name" value="UNIVERSAL STRESS PROTEIN UP12"/>
    <property type="match status" value="1"/>
</dbReference>
<keyword evidence="4" id="KW-1185">Reference proteome</keyword>
<dbReference type="EMBL" id="WKJO01000003">
    <property type="protein sequence ID" value="MRX23656.1"/>
    <property type="molecule type" value="Genomic_DNA"/>
</dbReference>
<dbReference type="InterPro" id="IPR006015">
    <property type="entry name" value="Universal_stress_UspA"/>
</dbReference>
<dbReference type="RefSeq" id="WP_151164729.1">
    <property type="nucleotide sequence ID" value="NZ_WKJO01000003.1"/>
</dbReference>
<dbReference type="CDD" id="cd00293">
    <property type="entry name" value="USP-like"/>
    <property type="match status" value="2"/>
</dbReference>
<comment type="similarity">
    <text evidence="1">Belongs to the universal stress protein A family.</text>
</comment>
<evidence type="ECO:0000256" key="1">
    <source>
        <dbReference type="ARBA" id="ARBA00008791"/>
    </source>
</evidence>
<evidence type="ECO:0000259" key="2">
    <source>
        <dbReference type="Pfam" id="PF00582"/>
    </source>
</evidence>
<reference evidence="3 4" key="1">
    <citation type="submission" date="2019-11" db="EMBL/GenBank/DDBJ databases">
        <title>Whole genome sequence of Haloferax sp. MBLA0076.</title>
        <authorList>
            <person name="Seo M.-J."/>
            <person name="Cho E.-S."/>
        </authorList>
    </citation>
    <scope>NUCLEOTIDE SEQUENCE [LARGE SCALE GENOMIC DNA]</scope>
    <source>
        <strain evidence="3 4">MBLA0076</strain>
    </source>
</reference>
<dbReference type="Proteomes" id="UP000439022">
    <property type="component" value="Unassembled WGS sequence"/>
</dbReference>
<evidence type="ECO:0000313" key="4">
    <source>
        <dbReference type="Proteomes" id="UP000439022"/>
    </source>
</evidence>
<gene>
    <name evidence="3" type="ORF">GJR96_17055</name>
</gene>